<feature type="transmembrane region" description="Helical" evidence="1">
    <location>
        <begin position="20"/>
        <end position="39"/>
    </location>
</feature>
<dbReference type="EMBL" id="RWGY01000026">
    <property type="protein sequence ID" value="TVU20744.1"/>
    <property type="molecule type" value="Genomic_DNA"/>
</dbReference>
<dbReference type="Proteomes" id="UP000324897">
    <property type="component" value="Unassembled WGS sequence"/>
</dbReference>
<protein>
    <submittedName>
        <fullName evidence="2">Uncharacterized protein</fullName>
    </submittedName>
</protein>
<comment type="caution">
    <text evidence="2">The sequence shown here is derived from an EMBL/GenBank/DDBJ whole genome shotgun (WGS) entry which is preliminary data.</text>
</comment>
<dbReference type="AlphaFoldDB" id="A0A5J9UB67"/>
<evidence type="ECO:0000313" key="3">
    <source>
        <dbReference type="Proteomes" id="UP000324897"/>
    </source>
</evidence>
<keyword evidence="1" id="KW-0472">Membrane</keyword>
<accession>A0A5J9UB67</accession>
<keyword evidence="1" id="KW-0812">Transmembrane</keyword>
<name>A0A5J9UB67_9POAL</name>
<sequence length="126" mass="13706">MQIRREVSTTTAAREHVRQLAGGAAASGITCVNLACVIIQQICSRMSREDELLCEIWRSAAACPLGADCCRRLTLDGIGAHGLADLDGSLVVVLESSTFILRAAHCSTWFKHEFILRAAHCSTWPH</sequence>
<dbReference type="Gramene" id="TVU20744">
    <property type="protein sequence ID" value="TVU20744"/>
    <property type="gene ID" value="EJB05_30339"/>
</dbReference>
<evidence type="ECO:0000313" key="2">
    <source>
        <dbReference type="EMBL" id="TVU20744.1"/>
    </source>
</evidence>
<keyword evidence="3" id="KW-1185">Reference proteome</keyword>
<feature type="non-terminal residue" evidence="2">
    <location>
        <position position="1"/>
    </location>
</feature>
<keyword evidence="1" id="KW-1133">Transmembrane helix</keyword>
<organism evidence="2 3">
    <name type="scientific">Eragrostis curvula</name>
    <name type="common">weeping love grass</name>
    <dbReference type="NCBI Taxonomy" id="38414"/>
    <lineage>
        <taxon>Eukaryota</taxon>
        <taxon>Viridiplantae</taxon>
        <taxon>Streptophyta</taxon>
        <taxon>Embryophyta</taxon>
        <taxon>Tracheophyta</taxon>
        <taxon>Spermatophyta</taxon>
        <taxon>Magnoliopsida</taxon>
        <taxon>Liliopsida</taxon>
        <taxon>Poales</taxon>
        <taxon>Poaceae</taxon>
        <taxon>PACMAD clade</taxon>
        <taxon>Chloridoideae</taxon>
        <taxon>Eragrostideae</taxon>
        <taxon>Eragrostidinae</taxon>
        <taxon>Eragrostis</taxon>
    </lineage>
</organism>
<gene>
    <name evidence="2" type="ORF">EJB05_30339</name>
</gene>
<reference evidence="2 3" key="1">
    <citation type="journal article" date="2019" name="Sci. Rep.">
        <title>A high-quality genome of Eragrostis curvula grass provides insights into Poaceae evolution and supports new strategies to enhance forage quality.</title>
        <authorList>
            <person name="Carballo J."/>
            <person name="Santos B.A.C.M."/>
            <person name="Zappacosta D."/>
            <person name="Garbus I."/>
            <person name="Selva J.P."/>
            <person name="Gallo C.A."/>
            <person name="Diaz A."/>
            <person name="Albertini E."/>
            <person name="Caccamo M."/>
            <person name="Echenique V."/>
        </authorList>
    </citation>
    <scope>NUCLEOTIDE SEQUENCE [LARGE SCALE GENOMIC DNA]</scope>
    <source>
        <strain evidence="3">cv. Victoria</strain>
        <tissue evidence="2">Leaf</tissue>
    </source>
</reference>
<proteinExistence type="predicted"/>
<evidence type="ECO:0000256" key="1">
    <source>
        <dbReference type="SAM" id="Phobius"/>
    </source>
</evidence>